<dbReference type="AlphaFoldDB" id="W2Q3W6"/>
<proteinExistence type="predicted"/>
<feature type="compositionally biased region" description="Low complexity" evidence="1">
    <location>
        <begin position="40"/>
        <end position="54"/>
    </location>
</feature>
<sequence>MLDNWALSAGGTSPSSQRSSAATSQNAANSRERSLGPGIRWSGSNASNGGSRSWHASDVENTRKKKRVHVASRAEKSYAGYTNRLRPKLWPLSK</sequence>
<evidence type="ECO:0000313" key="2">
    <source>
        <dbReference type="EMBL" id="ETN07878.1"/>
    </source>
</evidence>
<protein>
    <submittedName>
        <fullName evidence="2">Uncharacterized protein</fullName>
    </submittedName>
</protein>
<evidence type="ECO:0000313" key="3">
    <source>
        <dbReference type="Proteomes" id="UP000018817"/>
    </source>
</evidence>
<feature type="region of interest" description="Disordered" evidence="1">
    <location>
        <begin position="1"/>
        <end position="79"/>
    </location>
</feature>
<reference evidence="2 3" key="2">
    <citation type="submission" date="2013-11" db="EMBL/GenBank/DDBJ databases">
        <title>The Genome Sequence of Phytophthora parasitica INRA-310.</title>
        <authorList>
            <consortium name="The Broad Institute Genomics Platform"/>
            <person name="Russ C."/>
            <person name="Tyler B."/>
            <person name="Panabieres F."/>
            <person name="Shan W."/>
            <person name="Tripathy S."/>
            <person name="Grunwald N."/>
            <person name="Machado M."/>
            <person name="Johnson C.S."/>
            <person name="Arredondo F."/>
            <person name="Hong C."/>
            <person name="Coffey M."/>
            <person name="Young S.K."/>
            <person name="Zeng Q."/>
            <person name="Gargeya S."/>
            <person name="Fitzgerald M."/>
            <person name="Abouelleil A."/>
            <person name="Alvarado L."/>
            <person name="Chapman S.B."/>
            <person name="Gainer-Dewar J."/>
            <person name="Goldberg J."/>
            <person name="Griggs A."/>
            <person name="Gujja S."/>
            <person name="Hansen M."/>
            <person name="Howarth C."/>
            <person name="Imamovic A."/>
            <person name="Ireland A."/>
            <person name="Larimer J."/>
            <person name="McCowan C."/>
            <person name="Murphy C."/>
            <person name="Pearson M."/>
            <person name="Poon T.W."/>
            <person name="Priest M."/>
            <person name="Roberts A."/>
            <person name="Saif S."/>
            <person name="Shea T."/>
            <person name="Sykes S."/>
            <person name="Wortman J."/>
            <person name="Nusbaum C."/>
            <person name="Birren B."/>
        </authorList>
    </citation>
    <scope>NUCLEOTIDE SEQUENCE [LARGE SCALE GENOMIC DNA]</scope>
    <source>
        <strain evidence="2 3">INRA-310</strain>
    </source>
</reference>
<evidence type="ECO:0000256" key="1">
    <source>
        <dbReference type="SAM" id="MobiDB-lite"/>
    </source>
</evidence>
<dbReference type="EMBL" id="KI669590">
    <property type="protein sequence ID" value="ETN07878.1"/>
    <property type="molecule type" value="Genomic_DNA"/>
</dbReference>
<reference evidence="3" key="1">
    <citation type="submission" date="2011-12" db="EMBL/GenBank/DDBJ databases">
        <authorList>
            <consortium name="The Broad Institute Genome Sequencing Platform"/>
            <person name="Russ C."/>
            <person name="Tyler B."/>
            <person name="Panabieres F."/>
            <person name="Shan W."/>
            <person name="Tripathy S."/>
            <person name="Grunwald N."/>
            <person name="Machado M."/>
            <person name="Young S.K."/>
            <person name="Zeng Q."/>
            <person name="Gargeya S."/>
            <person name="Fitzgerald M."/>
            <person name="Haas B."/>
            <person name="Abouelleil A."/>
            <person name="Alvarado L."/>
            <person name="Arachchi H.M."/>
            <person name="Berlin A."/>
            <person name="Chapman S.B."/>
            <person name="Gearin G."/>
            <person name="Goldberg J."/>
            <person name="Griggs A."/>
            <person name="Gujja S."/>
            <person name="Hansen M."/>
            <person name="Heiman D."/>
            <person name="Howarth C."/>
            <person name="Larimer J."/>
            <person name="Lui A."/>
            <person name="MacDonald P.J.P."/>
            <person name="McCowen C."/>
            <person name="Montmayeur A."/>
            <person name="Murphy C."/>
            <person name="Neiman D."/>
            <person name="Pearson M."/>
            <person name="Priest M."/>
            <person name="Roberts A."/>
            <person name="Saif S."/>
            <person name="Shea T."/>
            <person name="Sisk P."/>
            <person name="Stolte C."/>
            <person name="Sykes S."/>
            <person name="Wortman J."/>
            <person name="Nusbaum C."/>
            <person name="Birren B."/>
        </authorList>
    </citation>
    <scope>NUCLEOTIDE SEQUENCE [LARGE SCALE GENOMIC DNA]</scope>
    <source>
        <strain evidence="3">INRA-310</strain>
    </source>
</reference>
<accession>W2Q3W6</accession>
<dbReference type="RefSeq" id="XP_008906682.1">
    <property type="nucleotide sequence ID" value="XM_008908434.1"/>
</dbReference>
<gene>
    <name evidence="2" type="ORF">PPTG_23092</name>
</gene>
<dbReference type="Proteomes" id="UP000018817">
    <property type="component" value="Unassembled WGS sequence"/>
</dbReference>
<name>W2Q3W6_PHYN3</name>
<organism evidence="2 3">
    <name type="scientific">Phytophthora nicotianae (strain INRA-310)</name>
    <name type="common">Phytophthora parasitica</name>
    <dbReference type="NCBI Taxonomy" id="761204"/>
    <lineage>
        <taxon>Eukaryota</taxon>
        <taxon>Sar</taxon>
        <taxon>Stramenopiles</taxon>
        <taxon>Oomycota</taxon>
        <taxon>Peronosporomycetes</taxon>
        <taxon>Peronosporales</taxon>
        <taxon>Peronosporaceae</taxon>
        <taxon>Phytophthora</taxon>
    </lineage>
</organism>
<feature type="compositionally biased region" description="Low complexity" evidence="1">
    <location>
        <begin position="8"/>
        <end position="29"/>
    </location>
</feature>
<dbReference type="GeneID" id="20191691"/>
<dbReference type="VEuPathDB" id="FungiDB:PPTG_23092"/>